<dbReference type="Gene3D" id="3.40.50.1580">
    <property type="entry name" value="Nucleoside phosphorylase domain"/>
    <property type="match status" value="1"/>
</dbReference>
<dbReference type="InterPro" id="IPR000845">
    <property type="entry name" value="Nucleoside_phosphorylase_d"/>
</dbReference>
<dbReference type="PANTHER" id="PTHR46082:SF6">
    <property type="entry name" value="AAA+ ATPASE DOMAIN-CONTAINING PROTEIN-RELATED"/>
    <property type="match status" value="1"/>
</dbReference>
<evidence type="ECO:0000313" key="4">
    <source>
        <dbReference type="EMBL" id="TVY70414.1"/>
    </source>
</evidence>
<dbReference type="Pfam" id="PF24476">
    <property type="entry name" value="DUF7580"/>
    <property type="match status" value="1"/>
</dbReference>
<dbReference type="GO" id="GO:0003824">
    <property type="term" value="F:catalytic activity"/>
    <property type="evidence" value="ECO:0007669"/>
    <property type="project" value="InterPro"/>
</dbReference>
<dbReference type="InterPro" id="IPR053137">
    <property type="entry name" value="NLR-like"/>
</dbReference>
<feature type="domain" description="Nucleoside phosphorylase" evidence="2">
    <location>
        <begin position="462"/>
        <end position="599"/>
    </location>
</feature>
<dbReference type="SUPFAM" id="SSF53167">
    <property type="entry name" value="Purine and uridine phosphorylases"/>
    <property type="match status" value="1"/>
</dbReference>
<organism evidence="4 5">
    <name type="scientific">Fusarium oxysporum f. sp. cubense</name>
    <dbReference type="NCBI Taxonomy" id="61366"/>
    <lineage>
        <taxon>Eukaryota</taxon>
        <taxon>Fungi</taxon>
        <taxon>Dikarya</taxon>
        <taxon>Ascomycota</taxon>
        <taxon>Pezizomycotina</taxon>
        <taxon>Sordariomycetes</taxon>
        <taxon>Hypocreomycetidae</taxon>
        <taxon>Hypocreales</taxon>
        <taxon>Nectriaceae</taxon>
        <taxon>Fusarium</taxon>
        <taxon>Fusarium oxysporum species complex</taxon>
    </lineage>
</organism>
<comment type="caution">
    <text evidence="4">The sequence shown here is derived from an EMBL/GenBank/DDBJ whole genome shotgun (WGS) entry which is preliminary data.</text>
</comment>
<dbReference type="GO" id="GO:0009116">
    <property type="term" value="P:nucleoside metabolic process"/>
    <property type="evidence" value="ECO:0007669"/>
    <property type="project" value="InterPro"/>
</dbReference>
<dbReference type="EMBL" id="SRMI01000005">
    <property type="protein sequence ID" value="TVY70414.1"/>
    <property type="molecule type" value="Genomic_DNA"/>
</dbReference>
<dbReference type="InterPro" id="IPR056002">
    <property type="entry name" value="DUF7580"/>
</dbReference>
<name>A0A559LAN2_FUSOC</name>
<accession>A0A559LAN2</accession>
<feature type="region of interest" description="Disordered" evidence="1">
    <location>
        <begin position="434"/>
        <end position="454"/>
    </location>
</feature>
<sequence length="798" mass="89867">MKTKCLAVSRECNTLVTRALSKIHETEPNVPRRVKSDIWKDLKLRELASETFQLVFERFSCKANHRLLLELAALIPGQSTSPELQLFLSTCSDTAESEPWKGVQCTSGTQKFCREQIVDLCYELMSASEQNHKLQLLPQKGQLLSAWTPILSHDSNNHPILKNFASQSLAERITSGMFKRQTVRDLIAQQQGNQHTTVKYTLKAKRALAAELGYCLLDFFDASLDSKDICFFGSLQNHAERDIFYRSFSSQFPSSPEFRLFHIGHPVLLSFAKILLELDDGEAIPLDIRPHYGEENKQAWLQLLSSLDVLQERGARLEDSYTEAIRGCLNVHSQLQNIKPEGTQADITIRNKLYHHIVQHLETALENCAPNLGLKRQHSMNLEIESIMGPMNKRTRTTIEKDADLVHVFDIPGELSDAYRELLPRQADLGKDFPIKSKTFPDTTAGSSKGDAQPPKDRCGFKAAIICALPLEFDAIRSLFDFAWQGHHHHYGKLRGDTNHYVNGRIGDLDVVVLLLSSMGKVSAATAAASLRCSYTELEVVFLAGICGGIPEVQSPNGEKREVLLGDVIVSSNMVQYDFGRRYQDNFVTKQPIHTARKLINNFLIHLKTDVFLDDLTERSAEVLDRIQQSNPRYQYPGSASDRLYEPTYQHQIDTLVLCTCFSSPSLICERCRGVSCDEAGCDEEFLVPRYRLEEKVALEEQGNICEAQKPLIFLGRFGSGDTVLRSSQDRDRLAERLGIAAFEMESAGLWEDLPCIVVKGVCDYADSHKNKEWQDFAAATSASVVKALLERYIITDK</sequence>
<evidence type="ECO:0000256" key="1">
    <source>
        <dbReference type="SAM" id="MobiDB-lite"/>
    </source>
</evidence>
<evidence type="ECO:0000259" key="3">
    <source>
        <dbReference type="Pfam" id="PF24476"/>
    </source>
</evidence>
<dbReference type="AlphaFoldDB" id="A0A559LAN2"/>
<evidence type="ECO:0000313" key="5">
    <source>
        <dbReference type="Proteomes" id="UP000320707"/>
    </source>
</evidence>
<evidence type="ECO:0000259" key="2">
    <source>
        <dbReference type="Pfam" id="PF01048"/>
    </source>
</evidence>
<dbReference type="Proteomes" id="UP000320707">
    <property type="component" value="Unassembled WGS sequence"/>
</dbReference>
<dbReference type="InterPro" id="IPR035994">
    <property type="entry name" value="Nucleoside_phosphorylase_sf"/>
</dbReference>
<reference evidence="4 5" key="1">
    <citation type="journal article" date="2019" name="Microbiol. Resour. Announc.">
        <title>High-quality draft genome sequence of Fusarium oxysporum f. sp. cubense strain 160527, a causal agent of Panama disease.</title>
        <authorList>
            <person name="Asai S."/>
            <person name="Ayukawa Y."/>
            <person name="Gan P."/>
            <person name="Masuda S."/>
            <person name="Komatsu K."/>
            <person name="Shirasu K."/>
            <person name="Arie T."/>
        </authorList>
    </citation>
    <scope>NUCLEOTIDE SEQUENCE [LARGE SCALE GENOMIC DNA]</scope>
    <source>
        <strain evidence="4 5">160527</strain>
    </source>
</reference>
<protein>
    <submittedName>
        <fullName evidence="4">Uncharacterized protein</fullName>
    </submittedName>
</protein>
<feature type="domain" description="DUF7580" evidence="3">
    <location>
        <begin position="39"/>
        <end position="367"/>
    </location>
</feature>
<dbReference type="Pfam" id="PF01048">
    <property type="entry name" value="PNP_UDP_1"/>
    <property type="match status" value="1"/>
</dbReference>
<dbReference type="PANTHER" id="PTHR46082">
    <property type="entry name" value="ATP/GTP-BINDING PROTEIN-RELATED"/>
    <property type="match status" value="1"/>
</dbReference>
<gene>
    <name evidence="4" type="ORF">Focb16_v000112</name>
</gene>
<proteinExistence type="predicted"/>